<accession>A0ABW9RHZ8</accession>
<name>A0ABW9RHZ8_9BACT</name>
<gene>
    <name evidence="1" type="ORF">E1163_01835</name>
</gene>
<comment type="caution">
    <text evidence="1">The sequence shown here is derived from an EMBL/GenBank/DDBJ whole genome shotgun (WGS) entry which is preliminary data.</text>
</comment>
<dbReference type="Proteomes" id="UP000798808">
    <property type="component" value="Unassembled WGS sequence"/>
</dbReference>
<dbReference type="RefSeq" id="WP_155168879.1">
    <property type="nucleotide sequence ID" value="NZ_BAAAFL010000029.1"/>
</dbReference>
<protein>
    <submittedName>
        <fullName evidence="1">Uncharacterized protein</fullName>
    </submittedName>
</protein>
<proteinExistence type="predicted"/>
<dbReference type="EMBL" id="SMLW01000274">
    <property type="protein sequence ID" value="MTI23684.1"/>
    <property type="molecule type" value="Genomic_DNA"/>
</dbReference>
<evidence type="ECO:0000313" key="2">
    <source>
        <dbReference type="Proteomes" id="UP000798808"/>
    </source>
</evidence>
<sequence>MRVEEPLKKKHAFFNHLNEIGYEREYDKEGNLITKKGEGILFMKTQSVKLNRNDTFNIHFYLASPDWVTREFYVNKYDSEGNLLKSEQKEIHEEYNAVFYQTTFREAGKYKIEGVSKFIDELIDNVKIDTVELYVQVGSKYSI</sequence>
<keyword evidence="2" id="KW-1185">Reference proteome</keyword>
<organism evidence="1 2">
    <name type="scientific">Fulvivirga kasyanovii</name>
    <dbReference type="NCBI Taxonomy" id="396812"/>
    <lineage>
        <taxon>Bacteria</taxon>
        <taxon>Pseudomonadati</taxon>
        <taxon>Bacteroidota</taxon>
        <taxon>Cytophagia</taxon>
        <taxon>Cytophagales</taxon>
        <taxon>Fulvivirgaceae</taxon>
        <taxon>Fulvivirga</taxon>
    </lineage>
</organism>
<evidence type="ECO:0000313" key="1">
    <source>
        <dbReference type="EMBL" id="MTI23684.1"/>
    </source>
</evidence>
<reference evidence="1 2" key="1">
    <citation type="submission" date="2019-02" db="EMBL/GenBank/DDBJ databases">
        <authorList>
            <person name="Goldberg S.R."/>
            <person name="Haltli B.A."/>
            <person name="Correa H."/>
            <person name="Russell K.G."/>
        </authorList>
    </citation>
    <scope>NUCLEOTIDE SEQUENCE [LARGE SCALE GENOMIC DNA]</scope>
    <source>
        <strain evidence="1 2">JCM 16186</strain>
    </source>
</reference>